<evidence type="ECO:0000313" key="3">
    <source>
        <dbReference type="Proteomes" id="UP000003346"/>
    </source>
</evidence>
<organism evidence="2 3">
    <name type="scientific">Oenococcus oeni ATCC BAA-1163</name>
    <dbReference type="NCBI Taxonomy" id="379360"/>
    <lineage>
        <taxon>Bacteria</taxon>
        <taxon>Bacillati</taxon>
        <taxon>Bacillota</taxon>
        <taxon>Bacilli</taxon>
        <taxon>Lactobacillales</taxon>
        <taxon>Lactobacillaceae</taxon>
        <taxon>Oenococcus</taxon>
    </lineage>
</organism>
<dbReference type="InterPro" id="IPR050194">
    <property type="entry name" value="Glycosyltransferase_grp1"/>
</dbReference>
<dbReference type="AlphaFoldDB" id="A0NKE8"/>
<dbReference type="Pfam" id="PF00534">
    <property type="entry name" value="Glycos_transf_1"/>
    <property type="match status" value="1"/>
</dbReference>
<name>A0NKE8_OENOE</name>
<dbReference type="GO" id="GO:0016757">
    <property type="term" value="F:glycosyltransferase activity"/>
    <property type="evidence" value="ECO:0007669"/>
    <property type="project" value="UniProtKB-KW"/>
</dbReference>
<reference evidence="2 3" key="1">
    <citation type="submission" date="2006-11" db="EMBL/GenBank/DDBJ databases">
        <authorList>
            <consortium name="Laboratoire de Microbiologie (Universite Bourgogne)"/>
            <consortium name="GENOME Express"/>
            <consortium name="UMR Oenologie Ampelologie (Universite Bordeaux 2)"/>
            <person name="Guzzo J."/>
        </authorList>
    </citation>
    <scope>NUCLEOTIDE SEQUENCE [LARGE SCALE GENOMIC DNA]</scope>
    <source>
        <strain evidence="2 3">ATCC BAA-1163</strain>
    </source>
</reference>
<dbReference type="InterPro" id="IPR001296">
    <property type="entry name" value="Glyco_trans_1"/>
</dbReference>
<comment type="caution">
    <text evidence="2">The sequence shown here is derived from an EMBL/GenBank/DDBJ whole genome shotgun (WGS) entry which is preliminary data.</text>
</comment>
<dbReference type="PANTHER" id="PTHR45947:SF3">
    <property type="entry name" value="SULFOQUINOVOSYL TRANSFERASE SQD2"/>
    <property type="match status" value="1"/>
</dbReference>
<dbReference type="EMBL" id="AAUV01000058">
    <property type="protein sequence ID" value="EAV39001.1"/>
    <property type="molecule type" value="Genomic_DNA"/>
</dbReference>
<dbReference type="Proteomes" id="UP000003346">
    <property type="component" value="Unassembled WGS sequence"/>
</dbReference>
<evidence type="ECO:0000259" key="1">
    <source>
        <dbReference type="Pfam" id="PF00534"/>
    </source>
</evidence>
<dbReference type="SUPFAM" id="SSF53756">
    <property type="entry name" value="UDP-Glycosyltransferase/glycogen phosphorylase"/>
    <property type="match status" value="1"/>
</dbReference>
<dbReference type="CDD" id="cd03801">
    <property type="entry name" value="GT4_PimA-like"/>
    <property type="match status" value="1"/>
</dbReference>
<feature type="domain" description="Glycosyl transferase family 1" evidence="1">
    <location>
        <begin position="218"/>
        <end position="365"/>
    </location>
</feature>
<keyword evidence="2" id="KW-0328">Glycosyltransferase</keyword>
<evidence type="ECO:0000313" key="2">
    <source>
        <dbReference type="EMBL" id="EAV39001.1"/>
    </source>
</evidence>
<proteinExistence type="predicted"/>
<dbReference type="Gene3D" id="3.40.50.2000">
    <property type="entry name" value="Glycogen Phosphorylase B"/>
    <property type="match status" value="2"/>
</dbReference>
<sequence length="391" mass="45942">MVTNIIGIFLILIKKFKKNYCKQGAGTMIFLAQWEKDKHMTWSGTTLSLMKSLRRRTNLKVPEIESLKFFHKLFFFFLNLVLRKKYIKNINFNIFFLRYQENNIIHDIQNTNDNILQIGDLIDNRNSSIYQDLSISALLFIKEYDTKAFNYSGFQNLPIEGIRERNSLQKTRYENAKFIFTMSKWLRDFLVLNEGYSKKKVIYVGAGTNISTNKICPNKKNKKRILFVGKDFQRKGGDLVIESFKHLRHNYLSDAELYIIGPKDIGELKNVSGVHFIGPLSPENLSEYFNLCDIFCMPSRFEAYGIVFAEALCYGLPCIARNKFEMKNIIHDGKNGLLIEDDNIEKLSEKMYRLLNDRSIYKNVHDNRNIYLNEYSWDKVAKRIVNKLIRN</sequence>
<dbReference type="HOGENOM" id="CLU_752099_0_0_9"/>
<protein>
    <submittedName>
        <fullName evidence="2">Lipopolysaccharide N-acetylglucosaminyltransferase</fullName>
    </submittedName>
</protein>
<gene>
    <name evidence="2" type="ORF">OENOO_63032</name>
</gene>
<accession>A0NKE8</accession>
<dbReference type="PANTHER" id="PTHR45947">
    <property type="entry name" value="SULFOQUINOVOSYL TRANSFERASE SQD2"/>
    <property type="match status" value="1"/>
</dbReference>
<keyword evidence="2" id="KW-0808">Transferase</keyword>